<dbReference type="EMBL" id="JAQLWV010000013">
    <property type="protein sequence ID" value="MDB7933488.1"/>
    <property type="molecule type" value="Genomic_DNA"/>
</dbReference>
<protein>
    <recommendedName>
        <fullName evidence="4">AP2 domain</fullName>
    </recommendedName>
</protein>
<dbReference type="GO" id="GO:0003677">
    <property type="term" value="F:DNA binding"/>
    <property type="evidence" value="ECO:0007669"/>
    <property type="project" value="InterPro"/>
</dbReference>
<accession>A0AAW6C143</accession>
<dbReference type="Proteomes" id="UP001211006">
    <property type="component" value="Unassembled WGS sequence"/>
</dbReference>
<dbReference type="SUPFAM" id="SSF54171">
    <property type="entry name" value="DNA-binding domain"/>
    <property type="match status" value="1"/>
</dbReference>
<evidence type="ECO:0008006" key="4">
    <source>
        <dbReference type="Google" id="ProtNLM"/>
    </source>
</evidence>
<evidence type="ECO:0000313" key="1">
    <source>
        <dbReference type="EMBL" id="MDB7904794.1"/>
    </source>
</evidence>
<gene>
    <name evidence="1" type="ORF">PND83_02265</name>
    <name evidence="2" type="ORF">PNE06_10435</name>
</gene>
<evidence type="ECO:0000313" key="2">
    <source>
        <dbReference type="EMBL" id="MDB7933488.1"/>
    </source>
</evidence>
<organism evidence="1 3">
    <name type="scientific">Flavonifractor plautii</name>
    <name type="common">Fusobacterium plautii</name>
    <dbReference type="NCBI Taxonomy" id="292800"/>
    <lineage>
        <taxon>Bacteria</taxon>
        <taxon>Bacillati</taxon>
        <taxon>Bacillota</taxon>
        <taxon>Clostridia</taxon>
        <taxon>Eubacteriales</taxon>
        <taxon>Oscillospiraceae</taxon>
        <taxon>Flavonifractor</taxon>
    </lineage>
</organism>
<proteinExistence type="predicted"/>
<reference evidence="1" key="1">
    <citation type="submission" date="2023-01" db="EMBL/GenBank/DDBJ databases">
        <title>Human gut microbiome strain richness.</title>
        <authorList>
            <person name="Chen-Liaw A."/>
        </authorList>
    </citation>
    <scope>NUCLEOTIDE SEQUENCE</scope>
    <source>
        <strain evidence="2">1001287st1_F4_1001285I_161205</strain>
        <strain evidence="1">2225st1_A6_2225SCRN_200828</strain>
    </source>
</reference>
<dbReference type="Proteomes" id="UP001211173">
    <property type="component" value="Unassembled WGS sequence"/>
</dbReference>
<comment type="caution">
    <text evidence="1">The sequence shown here is derived from an EMBL/GenBank/DDBJ whole genome shotgun (WGS) entry which is preliminary data.</text>
</comment>
<sequence length="156" mass="17794">MRTHGYKGTDVYRLWGQIVTRCENQNAKSYRWYGARGITMDDTWRSDPKSFCDWAIAHGYKAGLEIDRIDVDGNYTPNNCQFVTHKENCAPNKRRLRATNKTGERNICFSKHGKFEAYAYINGKQKYIGAYRTLADAVKARDIAEGSIHDGEGGND</sequence>
<evidence type="ECO:0000313" key="3">
    <source>
        <dbReference type="Proteomes" id="UP001211006"/>
    </source>
</evidence>
<dbReference type="InterPro" id="IPR016177">
    <property type="entry name" value="DNA-bd_dom_sf"/>
</dbReference>
<name>A0AAW6C143_FLAPL</name>
<dbReference type="EMBL" id="JAQLWO010000002">
    <property type="protein sequence ID" value="MDB7904794.1"/>
    <property type="molecule type" value="Genomic_DNA"/>
</dbReference>
<dbReference type="AlphaFoldDB" id="A0AAW6C143"/>
<dbReference type="RefSeq" id="WP_195384057.1">
    <property type="nucleotide sequence ID" value="NZ_BAABXT010000001.1"/>
</dbReference>